<dbReference type="Pfam" id="PF00293">
    <property type="entry name" value="NUDIX"/>
    <property type="match status" value="1"/>
</dbReference>
<organism evidence="6 7">
    <name type="scientific">Micromonospora echinofusca</name>
    <dbReference type="NCBI Taxonomy" id="47858"/>
    <lineage>
        <taxon>Bacteria</taxon>
        <taxon>Bacillati</taxon>
        <taxon>Actinomycetota</taxon>
        <taxon>Actinomycetes</taxon>
        <taxon>Micromonosporales</taxon>
        <taxon>Micromonosporaceae</taxon>
        <taxon>Micromonospora</taxon>
    </lineage>
</organism>
<comment type="similarity">
    <text evidence="2 4">Belongs to the Nudix hydrolase family.</text>
</comment>
<dbReference type="SUPFAM" id="SSF55811">
    <property type="entry name" value="Nudix"/>
    <property type="match status" value="1"/>
</dbReference>
<dbReference type="PRINTS" id="PR00502">
    <property type="entry name" value="NUDIXFAMILY"/>
</dbReference>
<dbReference type="GO" id="GO:0016787">
    <property type="term" value="F:hydrolase activity"/>
    <property type="evidence" value="ECO:0007669"/>
    <property type="project" value="UniProtKB-KW"/>
</dbReference>
<dbReference type="AlphaFoldDB" id="A0A1C5G9F4"/>
<dbReference type="PANTHER" id="PTHR43046:SF16">
    <property type="entry name" value="ADP-RIBOSE PYROPHOSPHATASE YJHB-RELATED"/>
    <property type="match status" value="1"/>
</dbReference>
<keyword evidence="3 4" id="KW-0378">Hydrolase</keyword>
<dbReference type="Gene3D" id="3.90.79.10">
    <property type="entry name" value="Nucleoside Triphosphate Pyrophosphohydrolase"/>
    <property type="match status" value="1"/>
</dbReference>
<evidence type="ECO:0000259" key="5">
    <source>
        <dbReference type="PROSITE" id="PS51462"/>
    </source>
</evidence>
<reference evidence="6 7" key="1">
    <citation type="submission" date="2016-06" db="EMBL/GenBank/DDBJ databases">
        <authorList>
            <person name="Kjaerup R.B."/>
            <person name="Dalgaard T.S."/>
            <person name="Juul-Madsen H.R."/>
        </authorList>
    </citation>
    <scope>NUCLEOTIDE SEQUENCE [LARGE SCALE GENOMIC DNA]</scope>
    <source>
        <strain evidence="6 7">DSM 43913</strain>
    </source>
</reference>
<dbReference type="EMBL" id="LT607733">
    <property type="protein sequence ID" value="SCG16509.1"/>
    <property type="molecule type" value="Genomic_DNA"/>
</dbReference>
<evidence type="ECO:0000256" key="3">
    <source>
        <dbReference type="ARBA" id="ARBA00022801"/>
    </source>
</evidence>
<keyword evidence="7" id="KW-1185">Reference proteome</keyword>
<dbReference type="InterPro" id="IPR020476">
    <property type="entry name" value="Nudix_hydrolase"/>
</dbReference>
<comment type="cofactor">
    <cofactor evidence="1">
        <name>Mg(2+)</name>
        <dbReference type="ChEBI" id="CHEBI:18420"/>
    </cofactor>
</comment>
<sequence>MADVAISPYVARLRAHVGHDLLLLPGVSAVVRDDAGRVLLARRADNGLWSVPAGLIDPGEQPADAVVREVYEETGVRVRIERLAGLATHPVVYPNGDVCEYLNVWFRCRAVGGEPRVNDDESIDVAWFDPTDLPEVNEWVRLRIDTALREDAPVWHAAPGERHSALDRPDAL</sequence>
<evidence type="ECO:0000256" key="1">
    <source>
        <dbReference type="ARBA" id="ARBA00001946"/>
    </source>
</evidence>
<dbReference type="PANTHER" id="PTHR43046">
    <property type="entry name" value="GDP-MANNOSE MANNOSYL HYDROLASE"/>
    <property type="match status" value="1"/>
</dbReference>
<dbReference type="PROSITE" id="PS00893">
    <property type="entry name" value="NUDIX_BOX"/>
    <property type="match status" value="1"/>
</dbReference>
<evidence type="ECO:0000313" key="7">
    <source>
        <dbReference type="Proteomes" id="UP000198251"/>
    </source>
</evidence>
<dbReference type="InterPro" id="IPR020084">
    <property type="entry name" value="NUDIX_hydrolase_CS"/>
</dbReference>
<name>A0A1C5G9F4_MICEH</name>
<proteinExistence type="inferred from homology"/>
<dbReference type="CDD" id="cd18879">
    <property type="entry name" value="NUDIX_Hydrolase"/>
    <property type="match status" value="1"/>
</dbReference>
<accession>A0A1C5G9F4</accession>
<evidence type="ECO:0000256" key="2">
    <source>
        <dbReference type="ARBA" id="ARBA00005582"/>
    </source>
</evidence>
<dbReference type="InterPro" id="IPR015797">
    <property type="entry name" value="NUDIX_hydrolase-like_dom_sf"/>
</dbReference>
<dbReference type="PROSITE" id="PS51462">
    <property type="entry name" value="NUDIX"/>
    <property type="match status" value="1"/>
</dbReference>
<protein>
    <submittedName>
        <fullName evidence="6">8-oxo-dGTP diphosphatase</fullName>
    </submittedName>
</protein>
<evidence type="ECO:0000256" key="4">
    <source>
        <dbReference type="RuleBase" id="RU003476"/>
    </source>
</evidence>
<gene>
    <name evidence="6" type="ORF">GA0070610_2778</name>
</gene>
<evidence type="ECO:0000313" key="6">
    <source>
        <dbReference type="EMBL" id="SCG16509.1"/>
    </source>
</evidence>
<feature type="domain" description="Nudix hydrolase" evidence="5">
    <location>
        <begin position="22"/>
        <end position="157"/>
    </location>
</feature>
<dbReference type="Proteomes" id="UP000198251">
    <property type="component" value="Chromosome I"/>
</dbReference>
<dbReference type="InterPro" id="IPR000086">
    <property type="entry name" value="NUDIX_hydrolase_dom"/>
</dbReference>